<dbReference type="InterPro" id="IPR036880">
    <property type="entry name" value="Kunitz_BPTI_sf"/>
</dbReference>
<feature type="chain" id="PRO_5027672828" evidence="1">
    <location>
        <begin position="21"/>
        <end position="104"/>
    </location>
</feature>
<keyword evidence="1" id="KW-0732">Signal</keyword>
<dbReference type="RefSeq" id="XP_028128649.1">
    <property type="nucleotide sequence ID" value="XM_028272848.1"/>
</dbReference>
<dbReference type="SMART" id="SM00131">
    <property type="entry name" value="KU"/>
    <property type="match status" value="1"/>
</dbReference>
<evidence type="ECO:0000256" key="1">
    <source>
        <dbReference type="SAM" id="SignalP"/>
    </source>
</evidence>
<dbReference type="FunCoup" id="A0A6P7EZD9">
    <property type="interactions" value="76"/>
</dbReference>
<reference evidence="3" key="1">
    <citation type="submission" date="2025-08" db="UniProtKB">
        <authorList>
            <consortium name="RefSeq"/>
        </authorList>
    </citation>
    <scope>IDENTIFICATION</scope>
    <source>
        <tissue evidence="3">Whole insect</tissue>
    </source>
</reference>
<dbReference type="InterPro" id="IPR002223">
    <property type="entry name" value="Kunitz_BPTI"/>
</dbReference>
<dbReference type="SUPFAM" id="SSF57362">
    <property type="entry name" value="BPTI-like"/>
    <property type="match status" value="1"/>
</dbReference>
<feature type="domain" description="BPTI/Kunitz inhibitor" evidence="2">
    <location>
        <begin position="45"/>
        <end position="98"/>
    </location>
</feature>
<accession>A0A6P7EZD9</accession>
<dbReference type="InParanoid" id="A0A6P7EZD9"/>
<dbReference type="GO" id="GO:0004867">
    <property type="term" value="F:serine-type endopeptidase inhibitor activity"/>
    <property type="evidence" value="ECO:0007669"/>
    <property type="project" value="InterPro"/>
</dbReference>
<gene>
    <name evidence="3" type="primary">LOC114324923</name>
</gene>
<name>A0A6P7EZD9_DIAVI</name>
<dbReference type="AlphaFoldDB" id="A0A6P7EZD9"/>
<dbReference type="Gene3D" id="4.10.410.10">
    <property type="entry name" value="Pancreatic trypsin inhibitor Kunitz domain"/>
    <property type="match status" value="1"/>
</dbReference>
<evidence type="ECO:0000259" key="2">
    <source>
        <dbReference type="PROSITE" id="PS50279"/>
    </source>
</evidence>
<protein>
    <submittedName>
        <fullName evidence="3">U-actitoxin-Avd3f-like</fullName>
    </submittedName>
</protein>
<feature type="signal peptide" evidence="1">
    <location>
        <begin position="1"/>
        <end position="20"/>
    </location>
</feature>
<organism evidence="3">
    <name type="scientific">Diabrotica virgifera virgifera</name>
    <name type="common">western corn rootworm</name>
    <dbReference type="NCBI Taxonomy" id="50390"/>
    <lineage>
        <taxon>Eukaryota</taxon>
        <taxon>Metazoa</taxon>
        <taxon>Ecdysozoa</taxon>
        <taxon>Arthropoda</taxon>
        <taxon>Hexapoda</taxon>
        <taxon>Insecta</taxon>
        <taxon>Pterygota</taxon>
        <taxon>Neoptera</taxon>
        <taxon>Endopterygota</taxon>
        <taxon>Coleoptera</taxon>
        <taxon>Polyphaga</taxon>
        <taxon>Cucujiformia</taxon>
        <taxon>Chrysomeloidea</taxon>
        <taxon>Chrysomelidae</taxon>
        <taxon>Galerucinae</taxon>
        <taxon>Diabroticina</taxon>
        <taxon>Diabroticites</taxon>
        <taxon>Diabrotica</taxon>
    </lineage>
</organism>
<sequence>MKTTLLFFCFCIIASSQVYGDVPEIKVTHEDTVALAARPFRKGDCSLGVEQDDGPVCYASIPVFRWSDADKKCVKDIYGGCRATKNNFNTEQDCIKTATPVCSN</sequence>
<proteinExistence type="predicted"/>
<dbReference type="PROSITE" id="PS50279">
    <property type="entry name" value="BPTI_KUNITZ_2"/>
    <property type="match status" value="1"/>
</dbReference>
<evidence type="ECO:0000313" key="3">
    <source>
        <dbReference type="RefSeq" id="XP_028128649.1"/>
    </source>
</evidence>
<dbReference type="Pfam" id="PF00014">
    <property type="entry name" value="Kunitz_BPTI"/>
    <property type="match status" value="1"/>
</dbReference>